<evidence type="ECO:0000256" key="7">
    <source>
        <dbReference type="PIRSR" id="PIRSR031051-2"/>
    </source>
</evidence>
<name>A0A0N0U3W2_9HYME</name>
<comment type="cofactor">
    <cofactor evidence="1 8">
        <name>Mg(2+)</name>
        <dbReference type="ChEBI" id="CHEBI:18420"/>
    </cofactor>
</comment>
<dbReference type="EMBL" id="KQ435881">
    <property type="protein sequence ID" value="KOX69824.1"/>
    <property type="molecule type" value="Genomic_DNA"/>
</dbReference>
<feature type="active site" description="Nucleophile" evidence="6">
    <location>
        <position position="10"/>
    </location>
</feature>
<dbReference type="GO" id="GO:0046872">
    <property type="term" value="F:metal ion binding"/>
    <property type="evidence" value="ECO:0007669"/>
    <property type="project" value="UniProtKB-KW"/>
</dbReference>
<protein>
    <submittedName>
        <fullName evidence="9">Phosphoethanolamine/phosphocholine phosphatase</fullName>
    </submittedName>
</protein>
<dbReference type="STRING" id="166423.A0A0N0U3W2"/>
<keyword evidence="5 8" id="KW-0460">Magnesium</keyword>
<evidence type="ECO:0000313" key="10">
    <source>
        <dbReference type="Proteomes" id="UP000053105"/>
    </source>
</evidence>
<evidence type="ECO:0000256" key="6">
    <source>
        <dbReference type="PIRSR" id="PIRSR031051-1"/>
    </source>
</evidence>
<dbReference type="PIRSF" id="PIRSF031051">
    <property type="entry name" value="PyrdxlP_Pase_PHOSPHO2"/>
    <property type="match status" value="1"/>
</dbReference>
<dbReference type="SUPFAM" id="SSF56784">
    <property type="entry name" value="HAD-like"/>
    <property type="match status" value="1"/>
</dbReference>
<dbReference type="InterPro" id="IPR023214">
    <property type="entry name" value="HAD_sf"/>
</dbReference>
<gene>
    <name evidence="9" type="ORF">WN51_06012</name>
</gene>
<evidence type="ECO:0000256" key="3">
    <source>
        <dbReference type="ARBA" id="ARBA00022723"/>
    </source>
</evidence>
<evidence type="ECO:0000256" key="1">
    <source>
        <dbReference type="ARBA" id="ARBA00001946"/>
    </source>
</evidence>
<organism evidence="9 10">
    <name type="scientific">Melipona quadrifasciata</name>
    <dbReference type="NCBI Taxonomy" id="166423"/>
    <lineage>
        <taxon>Eukaryota</taxon>
        <taxon>Metazoa</taxon>
        <taxon>Ecdysozoa</taxon>
        <taxon>Arthropoda</taxon>
        <taxon>Hexapoda</taxon>
        <taxon>Insecta</taxon>
        <taxon>Pterygota</taxon>
        <taxon>Neoptera</taxon>
        <taxon>Endopterygota</taxon>
        <taxon>Hymenoptera</taxon>
        <taxon>Apocrita</taxon>
        <taxon>Aculeata</taxon>
        <taxon>Apoidea</taxon>
        <taxon>Anthophila</taxon>
        <taxon>Apidae</taxon>
        <taxon>Melipona</taxon>
    </lineage>
</organism>
<feature type="binding site" evidence="8">
    <location>
        <position position="10"/>
    </location>
    <ligand>
        <name>Mg(2+)</name>
        <dbReference type="ChEBI" id="CHEBI:18420"/>
    </ligand>
</feature>
<accession>A0A0N0U3W2</accession>
<keyword evidence="4" id="KW-0378">Hydrolase</keyword>
<dbReference type="AlphaFoldDB" id="A0A0N0U3W2"/>
<feature type="binding site" evidence="8">
    <location>
        <position position="180"/>
    </location>
    <ligand>
        <name>Mg(2+)</name>
        <dbReference type="ChEBI" id="CHEBI:18420"/>
    </ligand>
</feature>
<keyword evidence="3 8" id="KW-0479">Metal-binding</keyword>
<dbReference type="GO" id="GO:0016791">
    <property type="term" value="F:phosphatase activity"/>
    <property type="evidence" value="ECO:0007669"/>
    <property type="project" value="InterPro"/>
</dbReference>
<dbReference type="OrthoDB" id="10267182at2759"/>
<dbReference type="NCBIfam" id="TIGR01489">
    <property type="entry name" value="DKMTPPase-SF"/>
    <property type="match status" value="1"/>
</dbReference>
<dbReference type="NCBIfam" id="TIGR01488">
    <property type="entry name" value="HAD-SF-IB"/>
    <property type="match status" value="1"/>
</dbReference>
<dbReference type="Proteomes" id="UP000053105">
    <property type="component" value="Unassembled WGS sequence"/>
</dbReference>
<feature type="binding site" evidence="8">
    <location>
        <position position="12"/>
    </location>
    <ligand>
        <name>Mg(2+)</name>
        <dbReference type="ChEBI" id="CHEBI:18420"/>
    </ligand>
</feature>
<dbReference type="PANTHER" id="PTHR20889">
    <property type="entry name" value="PHOSPHATASE, ORPHAN 1, 2"/>
    <property type="match status" value="1"/>
</dbReference>
<reference evidence="9 10" key="1">
    <citation type="submission" date="2015-07" db="EMBL/GenBank/DDBJ databases">
        <title>The genome of Melipona quadrifasciata.</title>
        <authorList>
            <person name="Pan H."/>
            <person name="Kapheim K."/>
        </authorList>
    </citation>
    <scope>NUCLEOTIDE SEQUENCE [LARGE SCALE GENOMIC DNA]</scope>
    <source>
        <strain evidence="9">0111107301</strain>
        <tissue evidence="9">Whole body</tissue>
    </source>
</reference>
<dbReference type="Gene3D" id="3.40.50.1000">
    <property type="entry name" value="HAD superfamily/HAD-like"/>
    <property type="match status" value="1"/>
</dbReference>
<evidence type="ECO:0000256" key="5">
    <source>
        <dbReference type="ARBA" id="ARBA00022842"/>
    </source>
</evidence>
<evidence type="ECO:0000256" key="8">
    <source>
        <dbReference type="PIRSR" id="PIRSR031051-3"/>
    </source>
</evidence>
<feature type="active site" description="Proton donor" evidence="6">
    <location>
        <position position="12"/>
    </location>
</feature>
<dbReference type="InterPro" id="IPR036412">
    <property type="entry name" value="HAD-like_sf"/>
</dbReference>
<evidence type="ECO:0000313" key="9">
    <source>
        <dbReference type="EMBL" id="KOX69824.1"/>
    </source>
</evidence>
<dbReference type="Pfam" id="PF06888">
    <property type="entry name" value="Put_Phosphatase"/>
    <property type="match status" value="1"/>
</dbReference>
<dbReference type="InterPro" id="IPR016965">
    <property type="entry name" value="Pase_PHOSPHO-typ"/>
</dbReference>
<sequence>MDRSVLIAFDFDHTIVNDNTDIVARKLLSKEKFPESMKDLYRSNGWITYMRKIFELLHSNSIDIKQIKTAITNIPAVPGIENLLKELHSRGCEIIIISDSNTFFINEWLKSRNLNYAVAETFTNPAVIDNDGLLKLDMYHVQNSCKLSTVNLCKGQILEDYVKKRSNEGVHFDRIAYVGDGKNDLCPILRLSERDVAFPRKDYTLMKMLNHDENNQVPKINARVFPWSDGTEILKILEEEIGLFQPSL</sequence>
<keyword evidence="10" id="KW-1185">Reference proteome</keyword>
<feature type="binding site" evidence="7">
    <location>
        <position position="99"/>
    </location>
    <ligand>
        <name>substrate</name>
    </ligand>
</feature>
<evidence type="ECO:0000256" key="4">
    <source>
        <dbReference type="ARBA" id="ARBA00022801"/>
    </source>
</evidence>
<evidence type="ECO:0000256" key="2">
    <source>
        <dbReference type="ARBA" id="ARBA00008541"/>
    </source>
</evidence>
<comment type="similarity">
    <text evidence="2">Belongs to the HAD-like hydrolase superfamily. PHOSPHO family.</text>
</comment>
<feature type="binding site" evidence="7">
    <location>
        <position position="21"/>
    </location>
    <ligand>
        <name>substrate</name>
    </ligand>
</feature>
<dbReference type="InterPro" id="IPR006384">
    <property type="entry name" value="HAD_hydro_PyrdxlP_Pase-like"/>
</dbReference>
<proteinExistence type="inferred from homology"/>
<dbReference type="PANTHER" id="PTHR20889:SF12">
    <property type="entry name" value="LP01149P"/>
    <property type="match status" value="1"/>
</dbReference>